<dbReference type="EMBL" id="CP150484">
    <property type="protein sequence ID" value="WYW14320.1"/>
    <property type="molecule type" value="Genomic_DNA"/>
</dbReference>
<dbReference type="Proteomes" id="UP001456344">
    <property type="component" value="Chromosome"/>
</dbReference>
<proteinExistence type="predicted"/>
<accession>A0ACD5B4Q1</accession>
<reference evidence="1" key="1">
    <citation type="submission" date="2023-10" db="EMBL/GenBank/DDBJ databases">
        <title>Whole genome sequencing of actinobacterial strain Amycolatopsis sp. (BCA-696) identifies the underlying plant growth-promoting genes.</title>
        <authorList>
            <person name="Gandham P."/>
            <person name="Vadla N."/>
            <person name="Saji A."/>
            <person name="Srinivas V."/>
            <person name="Ruperao P."/>
            <person name="Selvanayagam S."/>
            <person name="Saxena R.K."/>
            <person name="Rathore A."/>
            <person name="Gopalakrishnan S."/>
            <person name="Thakur V."/>
        </authorList>
    </citation>
    <scope>NUCLEOTIDE SEQUENCE</scope>
    <source>
        <strain evidence="1">BCA-696</strain>
    </source>
</reference>
<evidence type="ECO:0000313" key="2">
    <source>
        <dbReference type="Proteomes" id="UP001456344"/>
    </source>
</evidence>
<protein>
    <submittedName>
        <fullName evidence="1">Helix-turn-helix domain-containing protein</fullName>
    </submittedName>
</protein>
<name>A0ACD5B4Q1_9PSEU</name>
<evidence type="ECO:0000313" key="1">
    <source>
        <dbReference type="EMBL" id="WYW14320.1"/>
    </source>
</evidence>
<keyword evidence="2" id="KW-1185">Reference proteome</keyword>
<organism evidence="1 2">
    <name type="scientific">Amycolatopsis coloradensis</name>
    <dbReference type="NCBI Taxonomy" id="76021"/>
    <lineage>
        <taxon>Bacteria</taxon>
        <taxon>Bacillati</taxon>
        <taxon>Actinomycetota</taxon>
        <taxon>Actinomycetes</taxon>
        <taxon>Pseudonocardiales</taxon>
        <taxon>Pseudonocardiaceae</taxon>
        <taxon>Amycolatopsis</taxon>
    </lineage>
</organism>
<gene>
    <name evidence="1" type="ORF">LCL61_02015</name>
</gene>
<sequence length="107" mass="12235">MIGDKWSILVIGQLRDQTLRFSELHRAVTGISQRMLTLTLRQLERDGLLTRTVHPDVPPRVDYALTPLGTTLLDSVTALGEWATTHRHEINDNRHRYDVTHQAIRGT</sequence>